<evidence type="ECO:0000256" key="10">
    <source>
        <dbReference type="SAM" id="Phobius"/>
    </source>
</evidence>
<comment type="caution">
    <text evidence="12">The sequence shown here is derived from an EMBL/GenBank/DDBJ whole genome shotgun (WGS) entry which is preliminary data.</text>
</comment>
<feature type="compositionally biased region" description="Polar residues" evidence="9">
    <location>
        <begin position="888"/>
        <end position="910"/>
    </location>
</feature>
<keyword evidence="3 10" id="KW-1133">Transmembrane helix</keyword>
<dbReference type="PRINTS" id="PR00237">
    <property type="entry name" value="GPCRRHODOPSN"/>
</dbReference>
<dbReference type="InterPro" id="IPR017452">
    <property type="entry name" value="GPCR_Rhodpsn_7TM"/>
</dbReference>
<feature type="transmembrane region" description="Helical" evidence="10">
    <location>
        <begin position="500"/>
        <end position="521"/>
    </location>
</feature>
<keyword evidence="13" id="KW-1185">Reference proteome</keyword>
<gene>
    <name evidence="12" type="ORF">PoB_001787000</name>
</gene>
<evidence type="ECO:0000256" key="1">
    <source>
        <dbReference type="ARBA" id="ARBA00004141"/>
    </source>
</evidence>
<organism evidence="12 13">
    <name type="scientific">Plakobranchus ocellatus</name>
    <dbReference type="NCBI Taxonomy" id="259542"/>
    <lineage>
        <taxon>Eukaryota</taxon>
        <taxon>Metazoa</taxon>
        <taxon>Spiralia</taxon>
        <taxon>Lophotrochozoa</taxon>
        <taxon>Mollusca</taxon>
        <taxon>Gastropoda</taxon>
        <taxon>Heterobranchia</taxon>
        <taxon>Euthyneura</taxon>
        <taxon>Panpulmonata</taxon>
        <taxon>Sacoglossa</taxon>
        <taxon>Placobranchoidea</taxon>
        <taxon>Plakobranchidae</taxon>
        <taxon>Plakobranchus</taxon>
    </lineage>
</organism>
<dbReference type="Pfam" id="PF00001">
    <property type="entry name" value="7tm_1"/>
    <property type="match status" value="1"/>
</dbReference>
<dbReference type="GO" id="GO:0005886">
    <property type="term" value="C:plasma membrane"/>
    <property type="evidence" value="ECO:0007669"/>
    <property type="project" value="TreeGrafter"/>
</dbReference>
<feature type="region of interest" description="Disordered" evidence="9">
    <location>
        <begin position="888"/>
        <end position="922"/>
    </location>
</feature>
<feature type="transmembrane region" description="Helical" evidence="10">
    <location>
        <begin position="312"/>
        <end position="334"/>
    </location>
</feature>
<evidence type="ECO:0000259" key="11">
    <source>
        <dbReference type="PROSITE" id="PS50262"/>
    </source>
</evidence>
<feature type="transmembrane region" description="Helical" evidence="10">
    <location>
        <begin position="541"/>
        <end position="560"/>
    </location>
</feature>
<evidence type="ECO:0000256" key="5">
    <source>
        <dbReference type="ARBA" id="ARBA00023136"/>
    </source>
</evidence>
<feature type="transmembrane region" description="Helical" evidence="10">
    <location>
        <begin position="274"/>
        <end position="292"/>
    </location>
</feature>
<keyword evidence="6 8" id="KW-0675">Receptor</keyword>
<dbReference type="SMART" id="SM01381">
    <property type="entry name" value="7TM_GPCR_Srsx"/>
    <property type="match status" value="1"/>
</dbReference>
<feature type="transmembrane region" description="Helical" evidence="10">
    <location>
        <begin position="198"/>
        <end position="222"/>
    </location>
</feature>
<dbReference type="GO" id="GO:0004930">
    <property type="term" value="F:G protein-coupled receptor activity"/>
    <property type="evidence" value="ECO:0007669"/>
    <property type="project" value="UniProtKB-KW"/>
</dbReference>
<evidence type="ECO:0000256" key="6">
    <source>
        <dbReference type="ARBA" id="ARBA00023170"/>
    </source>
</evidence>
<sequence>MPNNRTEYDHGAGGNGTFAAAGSVVSKSPFEDSVTPNNTMHLASPLISMAKNESSFPVNDTGANAQARSVVDNGEQETFNLMQDVVKDLLDGNSTSSAMAAKTTIYEYNEEDASNYTDYEFDYVYDHSDIANDAFVPGDTDFIIRSDGTIQKISSIDFSKAIIFNITEPGDFNASFNASDSFWLDPSEETGISTSRTVAAIVFSIMFLLGLLGNVLVVYTVWRYAGMRRVTYFFLVNLAVTNLMYLLLGLPTITVSYLTVDWPFGDPFCKLDNYVMSVSMAVSILTIMATGFDRYLAVVYPVRSRRIRTKTLSLLVISAIWLVSLVSMIPRALLYTTQPFLHDSRVPTTLCVRLASTQNLRIDTGLRFGLLYILPLAVLIICHLRIGKALWTRATPRSTLHPAPHRLQVQARRCQVQGREIEEEESRDETRNGQQKRSCLEHTAVCGLLYKNGGFCRNTEEAEQGVRSSKALFDSQTSRVAFTSTPTVAAIKERRRMAKIVLALTAVFALGWLPIHLHYLAQDFRLISPTFLAHVLDRGTVPLLFCFGANALNPFLYCVFSSNFRRHFRMAFGHCCCCVFRLRKDKSRNLPVTSRNNEGLERLTRKPTTSGASRRSLLHVSKQVWTEYAESGENSETEELCVRRSLPPLQPRPASLLLEEADTRQAVYHRAFGLPHQHIPTLPGQCDQTSEETSGLGKFHHPLHGPFYRCENEITKVEHTPHNTEQSSENPFPAQLVTSSSSTMELQRQHDVSPVSVGKIAHILITPGEKSALVEGEENIDADIILSSHSCGHAGADIILSSHSCGHADADIILSSHSGGHADADIILSSHSCGHADADIILSSHSGGHADADIILSSYSDGHAVKREVVQRTPTRKCQQAWVWPSHGQDQTAGDVYSSTQENSVTSQANPEPKFERDSFPLNNPLYSAESLSQELFVMPTMEPTMTNLNETIGGKALSQTRDEFFSTSHDLN</sequence>
<evidence type="ECO:0000256" key="3">
    <source>
        <dbReference type="ARBA" id="ARBA00022989"/>
    </source>
</evidence>
<accession>A0AAV3Z893</accession>
<reference evidence="12 13" key="1">
    <citation type="journal article" date="2021" name="Elife">
        <title>Chloroplast acquisition without the gene transfer in kleptoplastic sea slugs, Plakobranchus ocellatus.</title>
        <authorList>
            <person name="Maeda T."/>
            <person name="Takahashi S."/>
            <person name="Yoshida T."/>
            <person name="Shimamura S."/>
            <person name="Takaki Y."/>
            <person name="Nagai Y."/>
            <person name="Toyoda A."/>
            <person name="Suzuki Y."/>
            <person name="Arimoto A."/>
            <person name="Ishii H."/>
            <person name="Satoh N."/>
            <person name="Nishiyama T."/>
            <person name="Hasebe M."/>
            <person name="Maruyama T."/>
            <person name="Minagawa J."/>
            <person name="Obokata J."/>
            <person name="Shigenobu S."/>
        </authorList>
    </citation>
    <scope>NUCLEOTIDE SEQUENCE [LARGE SCALE GENOMIC DNA]</scope>
</reference>
<feature type="domain" description="G-protein coupled receptors family 1 profile" evidence="11">
    <location>
        <begin position="213"/>
        <end position="557"/>
    </location>
</feature>
<evidence type="ECO:0000256" key="9">
    <source>
        <dbReference type="SAM" id="MobiDB-lite"/>
    </source>
</evidence>
<feature type="transmembrane region" description="Helical" evidence="10">
    <location>
        <begin position="369"/>
        <end position="387"/>
    </location>
</feature>
<dbReference type="PANTHER" id="PTHR45695:SF9">
    <property type="entry name" value="LEUCOKININ RECEPTOR"/>
    <property type="match status" value="1"/>
</dbReference>
<dbReference type="PROSITE" id="PS50262">
    <property type="entry name" value="G_PROTEIN_RECEP_F1_2"/>
    <property type="match status" value="1"/>
</dbReference>
<dbReference type="Gene3D" id="1.20.1070.10">
    <property type="entry name" value="Rhodopsin 7-helix transmembrane proteins"/>
    <property type="match status" value="1"/>
</dbReference>
<dbReference type="SUPFAM" id="SSF81321">
    <property type="entry name" value="Family A G protein-coupled receptor-like"/>
    <property type="match status" value="1"/>
</dbReference>
<name>A0AAV3Z893_9GAST</name>
<dbReference type="InterPro" id="IPR000276">
    <property type="entry name" value="GPCR_Rhodpsn"/>
</dbReference>
<evidence type="ECO:0000256" key="7">
    <source>
        <dbReference type="ARBA" id="ARBA00023224"/>
    </source>
</evidence>
<dbReference type="PANTHER" id="PTHR45695">
    <property type="entry name" value="LEUCOKININ RECEPTOR-RELATED"/>
    <property type="match status" value="1"/>
</dbReference>
<comment type="similarity">
    <text evidence="8">Belongs to the G-protein coupled receptor 1 family.</text>
</comment>
<dbReference type="EMBL" id="BLXT01002132">
    <property type="protein sequence ID" value="GFN91364.1"/>
    <property type="molecule type" value="Genomic_DNA"/>
</dbReference>
<dbReference type="AlphaFoldDB" id="A0AAV3Z893"/>
<keyword evidence="2 8" id="KW-0812">Transmembrane</keyword>
<dbReference type="PROSITE" id="PS00237">
    <property type="entry name" value="G_PROTEIN_RECEP_F1_1"/>
    <property type="match status" value="1"/>
</dbReference>
<comment type="subcellular location">
    <subcellularLocation>
        <location evidence="1">Membrane</location>
        <topology evidence="1">Multi-pass membrane protein</topology>
    </subcellularLocation>
</comment>
<evidence type="ECO:0000313" key="13">
    <source>
        <dbReference type="Proteomes" id="UP000735302"/>
    </source>
</evidence>
<evidence type="ECO:0000256" key="4">
    <source>
        <dbReference type="ARBA" id="ARBA00023040"/>
    </source>
</evidence>
<keyword evidence="4 8" id="KW-0297">G-protein coupled receptor</keyword>
<dbReference type="Proteomes" id="UP000735302">
    <property type="component" value="Unassembled WGS sequence"/>
</dbReference>
<evidence type="ECO:0000256" key="8">
    <source>
        <dbReference type="RuleBase" id="RU000688"/>
    </source>
</evidence>
<protein>
    <submittedName>
        <fullName evidence="12">Orexin receptor type 2</fullName>
    </submittedName>
</protein>
<feature type="transmembrane region" description="Helical" evidence="10">
    <location>
        <begin position="234"/>
        <end position="254"/>
    </location>
</feature>
<keyword evidence="7 8" id="KW-0807">Transducer</keyword>
<evidence type="ECO:0000313" key="12">
    <source>
        <dbReference type="EMBL" id="GFN91364.1"/>
    </source>
</evidence>
<feature type="region of interest" description="Disordered" evidence="9">
    <location>
        <begin position="591"/>
        <end position="614"/>
    </location>
</feature>
<keyword evidence="5 10" id="KW-0472">Membrane</keyword>
<evidence type="ECO:0000256" key="2">
    <source>
        <dbReference type="ARBA" id="ARBA00022692"/>
    </source>
</evidence>
<proteinExistence type="inferred from homology"/>